<dbReference type="Pfam" id="PF14595">
    <property type="entry name" value="Thioredoxin_9"/>
    <property type="match status" value="1"/>
</dbReference>
<dbReference type="EMBL" id="SSMC01000001">
    <property type="protein sequence ID" value="THD70032.1"/>
    <property type="molecule type" value="Genomic_DNA"/>
</dbReference>
<proteinExistence type="predicted"/>
<name>A0A4S3M4A4_9FLAO</name>
<keyword evidence="2" id="KW-1185">Reference proteome</keyword>
<accession>A0A4S3M4A4</accession>
<evidence type="ECO:0000313" key="2">
    <source>
        <dbReference type="Proteomes" id="UP000305939"/>
    </source>
</evidence>
<dbReference type="AlphaFoldDB" id="A0A4S3M4A4"/>
<dbReference type="OrthoDB" id="6120799at2"/>
<reference evidence="1 2" key="1">
    <citation type="submission" date="2019-04" db="EMBL/GenBank/DDBJ databases">
        <title>Draft genome sequence of Robertkochia marina CC-AMO-30D.</title>
        <authorList>
            <person name="Hameed A."/>
            <person name="Lin S.-Y."/>
            <person name="Shahina M."/>
            <person name="Lai W.-A."/>
            <person name="Young C.-C."/>
        </authorList>
    </citation>
    <scope>NUCLEOTIDE SEQUENCE [LARGE SCALE GENOMIC DNA]</scope>
    <source>
        <strain evidence="1 2">CC-AMO-30D</strain>
    </source>
</reference>
<dbReference type="SUPFAM" id="SSF52833">
    <property type="entry name" value="Thioredoxin-like"/>
    <property type="match status" value="1"/>
</dbReference>
<sequence length="208" mass="23801">MILENQFDVAETVLQEALSEGMSYEEFRKEVQYLFSTNRVTGAEQSDAFLHYTLMNEKRMDRWEKTLKIPGEVAEVFYQFNGRVTWLVITEGWCGDGAHALPVIKKLADLNEGITLKIVIRDEHPELMDAFLTDGARSIPKLIMIDNETSMPIATWGPRPSEAMMMVVTEKRLKGKLSPEFRAELQKWYNKDKGQNIARDLAGLVSLK</sequence>
<organism evidence="1 2">
    <name type="scientific">Robertkochia marina</name>
    <dbReference type="NCBI Taxonomy" id="1227945"/>
    <lineage>
        <taxon>Bacteria</taxon>
        <taxon>Pseudomonadati</taxon>
        <taxon>Bacteroidota</taxon>
        <taxon>Flavobacteriia</taxon>
        <taxon>Flavobacteriales</taxon>
        <taxon>Flavobacteriaceae</taxon>
        <taxon>Robertkochia</taxon>
    </lineage>
</organism>
<dbReference type="Gene3D" id="3.40.30.10">
    <property type="entry name" value="Glutaredoxin"/>
    <property type="match status" value="1"/>
</dbReference>
<evidence type="ECO:0000313" key="1">
    <source>
        <dbReference type="EMBL" id="THD70032.1"/>
    </source>
</evidence>
<protein>
    <submittedName>
        <fullName evidence="1">Thioredoxin family protein</fullName>
    </submittedName>
</protein>
<gene>
    <name evidence="1" type="ORF">E7Z59_04860</name>
</gene>
<dbReference type="InterPro" id="IPR036249">
    <property type="entry name" value="Thioredoxin-like_sf"/>
</dbReference>
<dbReference type="Proteomes" id="UP000305939">
    <property type="component" value="Unassembled WGS sequence"/>
</dbReference>
<comment type="caution">
    <text evidence="1">The sequence shown here is derived from an EMBL/GenBank/DDBJ whole genome shotgun (WGS) entry which is preliminary data.</text>
</comment>